<dbReference type="SMART" id="SM00220">
    <property type="entry name" value="S_TKc"/>
    <property type="match status" value="1"/>
</dbReference>
<evidence type="ECO:0000313" key="2">
    <source>
        <dbReference type="EMBL" id="RDB19268.1"/>
    </source>
</evidence>
<protein>
    <submittedName>
        <fullName evidence="2">Casein kinase I isoform alpha</fullName>
    </submittedName>
</protein>
<reference evidence="2" key="1">
    <citation type="submission" date="2018-04" db="EMBL/GenBank/DDBJ databases">
        <title>Whole genome sequencing of Hypsizygus marmoreus.</title>
        <authorList>
            <person name="Choi I.-G."/>
            <person name="Min B."/>
            <person name="Kim J.-G."/>
            <person name="Kim S."/>
            <person name="Oh Y.-L."/>
            <person name="Kong W.-S."/>
            <person name="Park H."/>
            <person name="Jeong J."/>
            <person name="Song E.-S."/>
        </authorList>
    </citation>
    <scope>NUCLEOTIDE SEQUENCE [LARGE SCALE GENOMIC DNA]</scope>
    <source>
        <strain evidence="2">51987-8</strain>
    </source>
</reference>
<dbReference type="STRING" id="39966.A0A369JBL4"/>
<dbReference type="InParanoid" id="A0A369JBL4"/>
<accession>A0A369JBL4</accession>
<dbReference type="Proteomes" id="UP000076154">
    <property type="component" value="Unassembled WGS sequence"/>
</dbReference>
<dbReference type="OrthoDB" id="5979581at2759"/>
<name>A0A369JBL4_HYPMA</name>
<keyword evidence="2" id="KW-0808">Transferase</keyword>
<dbReference type="SUPFAM" id="SSF56112">
    <property type="entry name" value="Protein kinase-like (PK-like)"/>
    <property type="match status" value="1"/>
</dbReference>
<keyword evidence="2" id="KW-0418">Kinase</keyword>
<gene>
    <name evidence="2" type="primary">CSNK1A1</name>
    <name evidence="2" type="ORF">Hypma_013514</name>
</gene>
<dbReference type="InterPro" id="IPR011009">
    <property type="entry name" value="Kinase-like_dom_sf"/>
</dbReference>
<proteinExistence type="predicted"/>
<dbReference type="Gene3D" id="1.10.510.10">
    <property type="entry name" value="Transferase(Phosphotransferase) domain 1"/>
    <property type="match status" value="1"/>
</dbReference>
<comment type="caution">
    <text evidence="2">The sequence shown here is derived from an EMBL/GenBank/DDBJ whole genome shotgun (WGS) entry which is preliminary data.</text>
</comment>
<sequence length="669" mass="75223">MSSSSAFGSSGSGSSPASPLSTLTFHFVSMSLSILNCSVYGPQSRKYFDVVTNDEVAGHTFLYDHDCQIRAVIDWELEHPEVEVRGVVARQLVTQWMTLSETKSYRLMEAQGRQYEWSPQGNAICLYKVGKSAPSEMFAQISRKDGTVTLDMTPQALHAGLLETLVIATLLFQSGLPDHLLTITIIYVQQGPFRGIPDDVGRLLNALLGRRLVMKMSVDLLANQIPGNVLHTIIRHILSIYTSVDMKPTDHYCSLDHPCRIVFAILSPFFDLRLVASSWNSGIKNTLQSLRPTSGSGDSFFKRVEDAYYPHPWHINTKVRKYVLLRRYRVHHTISDRGVYLAYNFGTLPAGCLDANEVVIKAWSDPRDRECVTEASVYQTLDKLTGVPDVKANMYDPHCSVYVIVLQKLGPTLEDLMRAMPEGRFNEKMVLGVAIQMLDRYKNVHSRGIIHNGMKPANICLPPPRRPTFISHPDLDQDTRDTDIGRGASTLYPIDFGLSSFLSPDETQPSDRRADTIGNRCFLSVFGHHGITQSQRDDLESLAYLLSFLRHGYLPWSAPPPPTVQSHATEPAHKLHFCPNSSLPSYVSPQVWRLKTSTPASVLFKGMDDEFVEFFRVVKGLAFNEVPDYDAMKGRFEDCWRRRGFNADGSQTGKVDWWAIWKAVQGEEI</sequence>
<evidence type="ECO:0000313" key="3">
    <source>
        <dbReference type="Proteomes" id="UP000076154"/>
    </source>
</evidence>
<dbReference type="GO" id="GO:0004672">
    <property type="term" value="F:protein kinase activity"/>
    <property type="evidence" value="ECO:0007669"/>
    <property type="project" value="InterPro"/>
</dbReference>
<dbReference type="PROSITE" id="PS50011">
    <property type="entry name" value="PROTEIN_KINASE_DOM"/>
    <property type="match status" value="1"/>
</dbReference>
<dbReference type="EMBL" id="LUEZ02000080">
    <property type="protein sequence ID" value="RDB19268.1"/>
    <property type="molecule type" value="Genomic_DNA"/>
</dbReference>
<dbReference type="InterPro" id="IPR000719">
    <property type="entry name" value="Prot_kinase_dom"/>
</dbReference>
<dbReference type="PANTHER" id="PTHR11909">
    <property type="entry name" value="CASEIN KINASE-RELATED"/>
    <property type="match status" value="1"/>
</dbReference>
<dbReference type="GO" id="GO:0005524">
    <property type="term" value="F:ATP binding"/>
    <property type="evidence" value="ECO:0007669"/>
    <property type="project" value="InterPro"/>
</dbReference>
<organism evidence="2 3">
    <name type="scientific">Hypsizygus marmoreus</name>
    <name type="common">White beech mushroom</name>
    <name type="synonym">Agaricus marmoreus</name>
    <dbReference type="NCBI Taxonomy" id="39966"/>
    <lineage>
        <taxon>Eukaryota</taxon>
        <taxon>Fungi</taxon>
        <taxon>Dikarya</taxon>
        <taxon>Basidiomycota</taxon>
        <taxon>Agaricomycotina</taxon>
        <taxon>Agaricomycetes</taxon>
        <taxon>Agaricomycetidae</taxon>
        <taxon>Agaricales</taxon>
        <taxon>Tricholomatineae</taxon>
        <taxon>Lyophyllaceae</taxon>
        <taxon>Hypsizygus</taxon>
    </lineage>
</organism>
<keyword evidence="3" id="KW-1185">Reference proteome</keyword>
<evidence type="ECO:0000259" key="1">
    <source>
        <dbReference type="PROSITE" id="PS50011"/>
    </source>
</evidence>
<dbReference type="InterPro" id="IPR050235">
    <property type="entry name" value="CK1_Ser-Thr_kinase"/>
</dbReference>
<dbReference type="AlphaFoldDB" id="A0A369JBL4"/>
<feature type="domain" description="Protein kinase" evidence="1">
    <location>
        <begin position="290"/>
        <end position="669"/>
    </location>
</feature>